<evidence type="ECO:0000256" key="5">
    <source>
        <dbReference type="RuleBase" id="RU362057"/>
    </source>
</evidence>
<dbReference type="PANTHER" id="PTHR11926:SF1560">
    <property type="entry name" value="UDP-GLYCOSYLTRANSFERASE 74E1-RELATED"/>
    <property type="match status" value="1"/>
</dbReference>
<dbReference type="GO" id="GO:0031542">
    <property type="term" value="P:positive regulation of anthocyanin biosynthetic process"/>
    <property type="evidence" value="ECO:0007669"/>
    <property type="project" value="UniProtKB-ARBA"/>
</dbReference>
<dbReference type="Pfam" id="PF00201">
    <property type="entry name" value="UDPGT"/>
    <property type="match status" value="1"/>
</dbReference>
<evidence type="ECO:0000313" key="7">
    <source>
        <dbReference type="Proteomes" id="UP001177003"/>
    </source>
</evidence>
<evidence type="ECO:0000313" key="6">
    <source>
        <dbReference type="EMBL" id="CAI9298179.1"/>
    </source>
</evidence>
<dbReference type="CDD" id="cd03784">
    <property type="entry name" value="GT1_Gtf-like"/>
    <property type="match status" value="1"/>
</dbReference>
<comment type="similarity">
    <text evidence="1 4">Belongs to the UDP-glycosyltransferase family.</text>
</comment>
<dbReference type="Proteomes" id="UP001177003">
    <property type="component" value="Chromosome 8"/>
</dbReference>
<dbReference type="GO" id="GO:0080043">
    <property type="term" value="F:quercetin 3-O-glucosyltransferase activity"/>
    <property type="evidence" value="ECO:0007669"/>
    <property type="project" value="TreeGrafter"/>
</dbReference>
<organism evidence="6 7">
    <name type="scientific">Lactuca saligna</name>
    <name type="common">Willowleaf lettuce</name>
    <dbReference type="NCBI Taxonomy" id="75948"/>
    <lineage>
        <taxon>Eukaryota</taxon>
        <taxon>Viridiplantae</taxon>
        <taxon>Streptophyta</taxon>
        <taxon>Embryophyta</taxon>
        <taxon>Tracheophyta</taxon>
        <taxon>Spermatophyta</taxon>
        <taxon>Magnoliopsida</taxon>
        <taxon>eudicotyledons</taxon>
        <taxon>Gunneridae</taxon>
        <taxon>Pentapetalae</taxon>
        <taxon>asterids</taxon>
        <taxon>campanulids</taxon>
        <taxon>Asterales</taxon>
        <taxon>Asteraceae</taxon>
        <taxon>Cichorioideae</taxon>
        <taxon>Cichorieae</taxon>
        <taxon>Lactucinae</taxon>
        <taxon>Lactuca</taxon>
    </lineage>
</organism>
<dbReference type="GO" id="GO:0080044">
    <property type="term" value="F:quercetin 7-O-glucosyltransferase activity"/>
    <property type="evidence" value="ECO:0007669"/>
    <property type="project" value="TreeGrafter"/>
</dbReference>
<sequence>MNCRLYSVSRVLEPFIPPTVYATNLLKRLNQRTRHTPPVSGPHCLDQHLATTMLLYDHQPTFIFSSNRPINSHIINFQFPITSKNTEMDITTTNGGVWERHVAVFAFPFASHPPLLLSLVQRLASASPTVVFSFFNTRKSNRTLFSELSCDNIRPYDVSDGIPEDYAFVGKPQEDINLFLSVAEEEFRRGVKVAEEDIGLRINCLVVDAFIWFSSQMAEGLNIPWVSFWTAGACSLSAHFYTDLIREKGAQLKGNSVGPDNEVVDLIPGFSTIRLGDLPGGVLFGNLESPFSTMLHNMGRTLDKATVVAINSFQELDTDLTKNLSSQFNNFLNIGPFHLISKQKPTSKFDEFSCSSWLDSQKPRSVAYISFGTICRLLPDEIVALAETLEETKTPFLWSLNNDFMKHLPDGFLKRTTANGLGKVVSWAPQVQVLEHFAISVFVTHGGWNSVLESIGAGVPMICRPFLGDQQMNTWMVERVWGIGVRIEGGKFTKEGTRCALEHILSLNDSSKKLKERIETLKELAHEAVGPNGSSNQNFMTLVDVVTNATL</sequence>
<keyword evidence="2 4" id="KW-0328">Glycosyltransferase</keyword>
<dbReference type="GO" id="GO:0033485">
    <property type="term" value="P:cyanidin 3-O-glucoside biosynthetic process"/>
    <property type="evidence" value="ECO:0007669"/>
    <property type="project" value="UniProtKB-ARBA"/>
</dbReference>
<keyword evidence="3 4" id="KW-0808">Transferase</keyword>
<dbReference type="SUPFAM" id="SSF53756">
    <property type="entry name" value="UDP-Glycosyltransferase/glycogen phosphorylase"/>
    <property type="match status" value="1"/>
</dbReference>
<proteinExistence type="inferred from homology"/>
<dbReference type="EMBL" id="OX465084">
    <property type="protein sequence ID" value="CAI9298179.1"/>
    <property type="molecule type" value="Genomic_DNA"/>
</dbReference>
<dbReference type="FunFam" id="3.40.50.2000:FF:000060">
    <property type="entry name" value="Glycosyltransferase"/>
    <property type="match status" value="1"/>
</dbReference>
<dbReference type="AlphaFoldDB" id="A0AA36EJC9"/>
<evidence type="ECO:0000256" key="1">
    <source>
        <dbReference type="ARBA" id="ARBA00009995"/>
    </source>
</evidence>
<dbReference type="InterPro" id="IPR035595">
    <property type="entry name" value="UDP_glycos_trans_CS"/>
</dbReference>
<dbReference type="PANTHER" id="PTHR11926">
    <property type="entry name" value="GLUCOSYL/GLUCURONOSYL TRANSFERASES"/>
    <property type="match status" value="1"/>
</dbReference>
<dbReference type="GO" id="GO:0047213">
    <property type="term" value="F:anthocyanidin 3-O-glucosyltransferase activity"/>
    <property type="evidence" value="ECO:0007669"/>
    <property type="project" value="UniProtKB-ARBA"/>
</dbReference>
<evidence type="ECO:0000256" key="3">
    <source>
        <dbReference type="ARBA" id="ARBA00022679"/>
    </source>
</evidence>
<protein>
    <recommendedName>
        <fullName evidence="5">Glycosyltransferase</fullName>
        <ecNumber evidence="5">2.4.1.-</ecNumber>
    </recommendedName>
</protein>
<reference evidence="6" key="1">
    <citation type="submission" date="2023-04" db="EMBL/GenBank/DDBJ databases">
        <authorList>
            <person name="Vijverberg K."/>
            <person name="Xiong W."/>
            <person name="Schranz E."/>
        </authorList>
    </citation>
    <scope>NUCLEOTIDE SEQUENCE</scope>
</reference>
<accession>A0AA36EJC9</accession>
<dbReference type="PROSITE" id="PS00375">
    <property type="entry name" value="UDPGT"/>
    <property type="match status" value="1"/>
</dbReference>
<dbReference type="Gene3D" id="3.40.50.2000">
    <property type="entry name" value="Glycogen Phosphorylase B"/>
    <property type="match status" value="2"/>
</dbReference>
<dbReference type="FunFam" id="3.40.50.2000:FF:000129">
    <property type="entry name" value="Glycosyltransferase"/>
    <property type="match status" value="1"/>
</dbReference>
<gene>
    <name evidence="6" type="ORF">LSALG_LOCUS36956</name>
</gene>
<keyword evidence="7" id="KW-1185">Reference proteome</keyword>
<evidence type="ECO:0000256" key="4">
    <source>
        <dbReference type="RuleBase" id="RU003718"/>
    </source>
</evidence>
<dbReference type="InterPro" id="IPR002213">
    <property type="entry name" value="UDP_glucos_trans"/>
</dbReference>
<evidence type="ECO:0000256" key="2">
    <source>
        <dbReference type="ARBA" id="ARBA00022676"/>
    </source>
</evidence>
<name>A0AA36EJC9_LACSI</name>
<dbReference type="EC" id="2.4.1.-" evidence="5"/>